<evidence type="ECO:0000256" key="6">
    <source>
        <dbReference type="ARBA" id="ARBA00018569"/>
    </source>
</evidence>
<evidence type="ECO:0000256" key="2">
    <source>
        <dbReference type="ARBA" id="ARBA00001911"/>
    </source>
</evidence>
<dbReference type="EC" id="5.1.3.2" evidence="5 10"/>
<gene>
    <name evidence="12" type="primary">galE</name>
    <name evidence="12" type="ORF">JYU14_01790</name>
</gene>
<dbReference type="PANTHER" id="PTHR43725:SF53">
    <property type="entry name" value="UDP-ARABINOSE 4-EPIMERASE 1"/>
    <property type="match status" value="1"/>
</dbReference>
<evidence type="ECO:0000313" key="13">
    <source>
        <dbReference type="Proteomes" id="UP000722121"/>
    </source>
</evidence>
<comment type="similarity">
    <text evidence="4 10">Belongs to the NAD(P)-dependent epimerase/dehydratase family.</text>
</comment>
<evidence type="ECO:0000256" key="3">
    <source>
        <dbReference type="ARBA" id="ARBA00004947"/>
    </source>
</evidence>
<dbReference type="Pfam" id="PF01370">
    <property type="entry name" value="Epimerase"/>
    <property type="match status" value="1"/>
</dbReference>
<accession>A0ABS3AR70</accession>
<dbReference type="Gene3D" id="3.40.50.720">
    <property type="entry name" value="NAD(P)-binding Rossmann-like Domain"/>
    <property type="match status" value="1"/>
</dbReference>
<keyword evidence="13" id="KW-1185">Reference proteome</keyword>
<keyword evidence="9 10" id="KW-0119">Carbohydrate metabolism</keyword>
<evidence type="ECO:0000256" key="5">
    <source>
        <dbReference type="ARBA" id="ARBA00013189"/>
    </source>
</evidence>
<dbReference type="Proteomes" id="UP000722121">
    <property type="component" value="Unassembled WGS sequence"/>
</dbReference>
<evidence type="ECO:0000313" key="12">
    <source>
        <dbReference type="EMBL" id="MBN4066796.1"/>
    </source>
</evidence>
<dbReference type="SUPFAM" id="SSF51735">
    <property type="entry name" value="NAD(P)-binding Rossmann-fold domains"/>
    <property type="match status" value="1"/>
</dbReference>
<evidence type="ECO:0000256" key="8">
    <source>
        <dbReference type="ARBA" id="ARBA00023235"/>
    </source>
</evidence>
<evidence type="ECO:0000256" key="1">
    <source>
        <dbReference type="ARBA" id="ARBA00000083"/>
    </source>
</evidence>
<dbReference type="PANTHER" id="PTHR43725">
    <property type="entry name" value="UDP-GLUCOSE 4-EPIMERASE"/>
    <property type="match status" value="1"/>
</dbReference>
<reference evidence="12 13" key="1">
    <citation type="submission" date="2021-02" db="EMBL/GenBank/DDBJ databases">
        <title>Activity-based single-cell genomes from oceanic crustal fluid captures similar information to metagenomic and metatranscriptomic surveys with orders of magnitude less sampling.</title>
        <authorList>
            <person name="D'Angelo T.S."/>
            <person name="Orcutt B.N."/>
        </authorList>
    </citation>
    <scope>NUCLEOTIDE SEQUENCE [LARGE SCALE GENOMIC DNA]</scope>
    <source>
        <strain evidence="12">AH-315-G07</strain>
    </source>
</reference>
<comment type="caution">
    <text evidence="12">The sequence shown here is derived from an EMBL/GenBank/DDBJ whole genome shotgun (WGS) entry which is preliminary data.</text>
</comment>
<dbReference type="CDD" id="cd05247">
    <property type="entry name" value="UDP_G4E_1_SDR_e"/>
    <property type="match status" value="1"/>
</dbReference>
<dbReference type="Gene3D" id="3.90.25.10">
    <property type="entry name" value="UDP-galactose 4-epimerase, domain 1"/>
    <property type="match status" value="1"/>
</dbReference>
<comment type="pathway">
    <text evidence="3 10">Carbohydrate metabolism; galactose metabolism.</text>
</comment>
<dbReference type="EMBL" id="JAFITR010000025">
    <property type="protein sequence ID" value="MBN4066796.1"/>
    <property type="molecule type" value="Genomic_DNA"/>
</dbReference>
<evidence type="ECO:0000256" key="9">
    <source>
        <dbReference type="ARBA" id="ARBA00023277"/>
    </source>
</evidence>
<evidence type="ECO:0000256" key="4">
    <source>
        <dbReference type="ARBA" id="ARBA00007637"/>
    </source>
</evidence>
<comment type="cofactor">
    <cofactor evidence="2 10">
        <name>NAD(+)</name>
        <dbReference type="ChEBI" id="CHEBI:57540"/>
    </cofactor>
</comment>
<name>A0ABS3AR70_9BACT</name>
<dbReference type="NCBIfam" id="TIGR01179">
    <property type="entry name" value="galE"/>
    <property type="match status" value="1"/>
</dbReference>
<organism evidence="12 13">
    <name type="scientific">Simkania negevensis</name>
    <dbReference type="NCBI Taxonomy" id="83561"/>
    <lineage>
        <taxon>Bacteria</taxon>
        <taxon>Pseudomonadati</taxon>
        <taxon>Chlamydiota</taxon>
        <taxon>Chlamydiia</taxon>
        <taxon>Parachlamydiales</taxon>
        <taxon>Simkaniaceae</taxon>
        <taxon>Simkania</taxon>
    </lineage>
</organism>
<dbReference type="InterPro" id="IPR005886">
    <property type="entry name" value="UDP_G4E"/>
</dbReference>
<keyword evidence="8 10" id="KW-0413">Isomerase</keyword>
<protein>
    <recommendedName>
        <fullName evidence="6 10">UDP-glucose 4-epimerase</fullName>
        <ecNumber evidence="5 10">5.1.3.2</ecNumber>
    </recommendedName>
</protein>
<evidence type="ECO:0000256" key="7">
    <source>
        <dbReference type="ARBA" id="ARBA00023027"/>
    </source>
</evidence>
<proteinExistence type="inferred from homology"/>
<dbReference type="GO" id="GO:0003978">
    <property type="term" value="F:UDP-glucose 4-epimerase activity"/>
    <property type="evidence" value="ECO:0007669"/>
    <property type="project" value="UniProtKB-EC"/>
</dbReference>
<dbReference type="InterPro" id="IPR036291">
    <property type="entry name" value="NAD(P)-bd_dom_sf"/>
</dbReference>
<keyword evidence="7 10" id="KW-0520">NAD</keyword>
<comment type="subunit">
    <text evidence="10">Homodimer.</text>
</comment>
<dbReference type="InterPro" id="IPR001509">
    <property type="entry name" value="Epimerase_deHydtase"/>
</dbReference>
<feature type="domain" description="NAD-dependent epimerase/dehydratase" evidence="11">
    <location>
        <begin position="4"/>
        <end position="251"/>
    </location>
</feature>
<evidence type="ECO:0000259" key="11">
    <source>
        <dbReference type="Pfam" id="PF01370"/>
    </source>
</evidence>
<sequence length="320" mass="35806">MKKILITGGAGYIGSLINKMLAERGYDTVVYDNLSISERDSVVRGRFVQGDISDTKKLDKLFTDHFFDGVFHFAASIRVEESMENPQKYYNNNVANTLRLLDVMIRHNVNILVFSSTAAVYGVPEKGALLKESDPLNPISPYGRSKLFIEQILTDYADAYGLKFCALRYFNAAGGDPDGEVRYTSLQNLIPIALNTFRKNRASFNLYGIDYPTADGTCVRDYIHTYDIGTAHILGFEALLDGASSLVYNLGNSQGFSNREILHMIEKVTGKQLNIIEAARRKGDPPILRADATKIRKELSWAPQYSEIETIIAHAWKALK</sequence>
<comment type="catalytic activity">
    <reaction evidence="1 10">
        <text>UDP-alpha-D-glucose = UDP-alpha-D-galactose</text>
        <dbReference type="Rhea" id="RHEA:22168"/>
        <dbReference type="ChEBI" id="CHEBI:58885"/>
        <dbReference type="ChEBI" id="CHEBI:66914"/>
        <dbReference type="EC" id="5.1.3.2"/>
    </reaction>
</comment>
<evidence type="ECO:0000256" key="10">
    <source>
        <dbReference type="RuleBase" id="RU366046"/>
    </source>
</evidence>